<evidence type="ECO:0000313" key="2">
    <source>
        <dbReference type="EMBL" id="RAZ77864.1"/>
    </source>
</evidence>
<gene>
    <name evidence="2" type="ORF">DP120_10320</name>
</gene>
<feature type="domain" description="DUF4037" evidence="1">
    <location>
        <begin position="117"/>
        <end position="209"/>
    </location>
</feature>
<comment type="caution">
    <text evidence="2">The sequence shown here is derived from an EMBL/GenBank/DDBJ whole genome shotgun (WGS) entry which is preliminary data.</text>
</comment>
<dbReference type="Gene3D" id="3.30.460.10">
    <property type="entry name" value="Beta Polymerase, domain 2"/>
    <property type="match status" value="1"/>
</dbReference>
<dbReference type="AlphaFoldDB" id="A0A365KXJ2"/>
<dbReference type="RefSeq" id="WP_112223591.1">
    <property type="nucleotide sequence ID" value="NZ_CP047673.1"/>
</dbReference>
<organism evidence="2 3">
    <name type="scientific">Planococcus halotolerans</name>
    <dbReference type="NCBI Taxonomy" id="2233542"/>
    <lineage>
        <taxon>Bacteria</taxon>
        <taxon>Bacillati</taxon>
        <taxon>Bacillota</taxon>
        <taxon>Bacilli</taxon>
        <taxon>Bacillales</taxon>
        <taxon>Caryophanaceae</taxon>
        <taxon>Planococcus</taxon>
    </lineage>
</organism>
<dbReference type="EMBL" id="QLZR01000003">
    <property type="protein sequence ID" value="RAZ77864.1"/>
    <property type="molecule type" value="Genomic_DNA"/>
</dbReference>
<dbReference type="Pfam" id="PF13228">
    <property type="entry name" value="DUF4037"/>
    <property type="match status" value="1"/>
</dbReference>
<accession>A0A365KXJ2</accession>
<name>A0A365KXJ2_9BACL</name>
<dbReference type="Proteomes" id="UP000251002">
    <property type="component" value="Unassembled WGS sequence"/>
</dbReference>
<sequence>MADLKILAEQLARLYAENPKVDGVLLGGSVSRGWQDRYSDIELLVFWNEPPADEERKTPINKSKGTVLDFHPYEDEEWSETYITEGVKLEISNFLTATIQRSITDTVELFDTNPETQCIAAAIQYGSPLTGESLINGMKRRGHDYPDGLRRAVIRANVNFGSRWSNREALLYRKDLLMLHRVMADAETKIMSILFALNRQYIVHPGFKWQRNSLEGMAIKPENIEGRMESVFLGNPQDAIKILEEIIREVFILIGKEIPDMDLSEAIIQTGRVRPRNDSR</sequence>
<proteinExistence type="predicted"/>
<protein>
    <submittedName>
        <fullName evidence="2">Cytoplasmic protein</fullName>
    </submittedName>
</protein>
<dbReference type="InterPro" id="IPR043519">
    <property type="entry name" value="NT_sf"/>
</dbReference>
<evidence type="ECO:0000313" key="3">
    <source>
        <dbReference type="Proteomes" id="UP000251002"/>
    </source>
</evidence>
<dbReference type="InterPro" id="IPR025117">
    <property type="entry name" value="DUF4037"/>
</dbReference>
<keyword evidence="3" id="KW-1185">Reference proteome</keyword>
<evidence type="ECO:0000259" key="1">
    <source>
        <dbReference type="Pfam" id="PF13228"/>
    </source>
</evidence>
<reference evidence="2 3" key="1">
    <citation type="submission" date="2018-06" db="EMBL/GenBank/DDBJ databases">
        <title>The draft genome sequences of strains SCU63 and S1.</title>
        <authorList>
            <person name="Gan L."/>
        </authorList>
    </citation>
    <scope>NUCLEOTIDE SEQUENCE [LARGE SCALE GENOMIC DNA]</scope>
    <source>
        <strain evidence="2 3">SCU63</strain>
    </source>
</reference>
<dbReference type="SUPFAM" id="SSF81301">
    <property type="entry name" value="Nucleotidyltransferase"/>
    <property type="match status" value="1"/>
</dbReference>
<dbReference type="CDD" id="cd05403">
    <property type="entry name" value="NT_KNTase_like"/>
    <property type="match status" value="1"/>
</dbReference>